<dbReference type="InterPro" id="IPR035992">
    <property type="entry name" value="Ricin_B-like_lectins"/>
</dbReference>
<dbReference type="EMBL" id="FOFT01000003">
    <property type="protein sequence ID" value="SEQ82498.1"/>
    <property type="molecule type" value="Genomic_DNA"/>
</dbReference>
<evidence type="ECO:0000256" key="5">
    <source>
        <dbReference type="RuleBase" id="RU361168"/>
    </source>
</evidence>
<dbReference type="GO" id="GO:0004557">
    <property type="term" value="F:alpha-galactosidase activity"/>
    <property type="evidence" value="ECO:0007669"/>
    <property type="project" value="UniProtKB-EC"/>
</dbReference>
<feature type="signal peptide" evidence="6">
    <location>
        <begin position="1"/>
        <end position="21"/>
    </location>
</feature>
<evidence type="ECO:0000313" key="8">
    <source>
        <dbReference type="EMBL" id="SEQ82498.1"/>
    </source>
</evidence>
<evidence type="ECO:0000256" key="2">
    <source>
        <dbReference type="ARBA" id="ARBA00022729"/>
    </source>
</evidence>
<organism evidence="8 9">
    <name type="scientific">Lentzea flaviverrucosa</name>
    <dbReference type="NCBI Taxonomy" id="200379"/>
    <lineage>
        <taxon>Bacteria</taxon>
        <taxon>Bacillati</taxon>
        <taxon>Actinomycetota</taxon>
        <taxon>Actinomycetes</taxon>
        <taxon>Pseudonocardiales</taxon>
        <taxon>Pseudonocardiaceae</taxon>
        <taxon>Lentzea</taxon>
    </lineage>
</organism>
<protein>
    <recommendedName>
        <fullName evidence="5">Alpha-galactosidase</fullName>
        <ecNumber evidence="5">3.2.1.22</ecNumber>
    </recommendedName>
    <alternativeName>
        <fullName evidence="5">Melibiase</fullName>
    </alternativeName>
</protein>
<dbReference type="SMART" id="SM00458">
    <property type="entry name" value="RICIN"/>
    <property type="match status" value="1"/>
</dbReference>
<dbReference type="InterPro" id="IPR013780">
    <property type="entry name" value="Glyco_hydro_b"/>
</dbReference>
<dbReference type="InterPro" id="IPR041233">
    <property type="entry name" value="Melibiase_C"/>
</dbReference>
<dbReference type="Gene3D" id="3.20.20.70">
    <property type="entry name" value="Aldolase class I"/>
    <property type="match status" value="1"/>
</dbReference>
<dbReference type="CDD" id="cd23418">
    <property type="entry name" value="beta-trefoil_Ricin_XLN-like"/>
    <property type="match status" value="1"/>
</dbReference>
<dbReference type="InterPro" id="IPR002241">
    <property type="entry name" value="Glyco_hydro_27"/>
</dbReference>
<evidence type="ECO:0000256" key="1">
    <source>
        <dbReference type="ARBA" id="ARBA00009743"/>
    </source>
</evidence>
<evidence type="ECO:0000256" key="4">
    <source>
        <dbReference type="ARBA" id="ARBA00023295"/>
    </source>
</evidence>
<sequence length="638" mass="67209">MLTFTRFLVLVVTLSTVTAFGGTSASAGPALTQNQVRVPAAPMGWASWNTFFENIDHSVIKAQADALVSSGLAAAGYRYVNIDSGWWKGTRDSAGDITVDESQWPGGMKAIADYIHGKGLKAGIYTDAGKNGCGYYFPTPGPPHAGTGSEGHYEQDMLRFSQWGFDYVKVDWCGADVEELDAPSTYRALSDATAKASAATGRELVLSICEWGKNDPWNWAPGMAPLWRTGTDIVFAHETPSIDMVHENFDKNQRPTAQHTGYYNDPDMMMVGMPGLSAAASRVHMSLWAVGGSPMLLGNDLTKVNDSTISVLTNREVLAVGQDPRGLPAVEVAEDVRDRQVYAKVLSGNGRRAVALLNRTSSAATMTLRLADLGLAGRTAAVRDLWSGVATPVTNGSHSVTVPAGDAVMLSVAGVEASAATYPVVNSRATGITATTGGLAVATFEYTNGDRVAHQSTLQVNGSQIPTTLALPPTARGTVSAIVSLAKGTNSLTVSGTGVTAVEVRELPGTAGTEVVGSPSGRCADINGNTITNGTQAQLWDCNGGEQQTFTHTARKELVVYGNKCLDAWDHGTTNGTKVAIYDCTGGTNQQWNVNPDGTITGVQSGLCLDAYNAATTNGTKLVLWTCNGAANQKWTRN</sequence>
<name>A0A1H9J6S9_9PSEU</name>
<comment type="similarity">
    <text evidence="1 5">Belongs to the glycosyl hydrolase 27 family.</text>
</comment>
<keyword evidence="9" id="KW-1185">Reference proteome</keyword>
<dbReference type="PANTHER" id="PTHR11452">
    <property type="entry name" value="ALPHA-GALACTOSIDASE/ALPHA-N-ACETYLGALACTOSAMINIDASE"/>
    <property type="match status" value="1"/>
</dbReference>
<dbReference type="Pfam" id="PF00652">
    <property type="entry name" value="Ricin_B_lectin"/>
    <property type="match status" value="1"/>
</dbReference>
<dbReference type="SUPFAM" id="SSF50370">
    <property type="entry name" value="Ricin B-like lectins"/>
    <property type="match status" value="1"/>
</dbReference>
<dbReference type="RefSeq" id="WP_090064727.1">
    <property type="nucleotide sequence ID" value="NZ_FOFT01000003.1"/>
</dbReference>
<dbReference type="GO" id="GO:0030246">
    <property type="term" value="F:carbohydrate binding"/>
    <property type="evidence" value="ECO:0007669"/>
    <property type="project" value="UniProtKB-KW"/>
</dbReference>
<dbReference type="SUPFAM" id="SSF51445">
    <property type="entry name" value="(Trans)glycosidases"/>
    <property type="match status" value="1"/>
</dbReference>
<dbReference type="Pfam" id="PF16499">
    <property type="entry name" value="Melibiase_2"/>
    <property type="match status" value="1"/>
</dbReference>
<gene>
    <name evidence="8" type="ORF">SAMN05216195_103143</name>
</gene>
<accession>A0A1H9J6S9</accession>
<keyword evidence="5" id="KW-1015">Disulfide bond</keyword>
<keyword evidence="4 5" id="KW-0326">Glycosidase</keyword>
<dbReference type="GO" id="GO:0005975">
    <property type="term" value="P:carbohydrate metabolic process"/>
    <property type="evidence" value="ECO:0007669"/>
    <property type="project" value="InterPro"/>
</dbReference>
<dbReference type="InterPro" id="IPR055240">
    <property type="entry name" value="CBM13-like"/>
</dbReference>
<feature type="domain" description="Ricin B lectin" evidence="7">
    <location>
        <begin position="512"/>
        <end position="638"/>
    </location>
</feature>
<evidence type="ECO:0000256" key="6">
    <source>
        <dbReference type="SAM" id="SignalP"/>
    </source>
</evidence>
<feature type="chain" id="PRO_5038880460" description="Alpha-galactosidase" evidence="6">
    <location>
        <begin position="22"/>
        <end position="638"/>
    </location>
</feature>
<comment type="catalytic activity">
    <reaction evidence="5">
        <text>Hydrolysis of terminal, non-reducing alpha-D-galactose residues in alpha-D-galactosides, including galactose oligosaccharides, galactomannans and galactolipids.</text>
        <dbReference type="EC" id="3.2.1.22"/>
    </reaction>
</comment>
<keyword evidence="2 6" id="KW-0732">Signal</keyword>
<dbReference type="InterPro" id="IPR000772">
    <property type="entry name" value="Ricin_B_lectin"/>
</dbReference>
<dbReference type="Pfam" id="PF22704">
    <property type="entry name" value="CBM13-like"/>
    <property type="match status" value="1"/>
</dbReference>
<dbReference type="AlphaFoldDB" id="A0A1H9J6S9"/>
<proteinExistence type="inferred from homology"/>
<keyword evidence="3 5" id="KW-0378">Hydrolase</keyword>
<dbReference type="CDD" id="cd14792">
    <property type="entry name" value="GH27"/>
    <property type="match status" value="1"/>
</dbReference>
<dbReference type="InterPro" id="IPR017853">
    <property type="entry name" value="GH"/>
</dbReference>
<dbReference type="Proteomes" id="UP000199028">
    <property type="component" value="Unassembled WGS sequence"/>
</dbReference>
<dbReference type="EC" id="3.2.1.22" evidence="5"/>
<dbReference type="Pfam" id="PF17801">
    <property type="entry name" value="Melibiase_C"/>
    <property type="match status" value="1"/>
</dbReference>
<dbReference type="Gene3D" id="2.60.40.1180">
    <property type="entry name" value="Golgi alpha-mannosidase II"/>
    <property type="match status" value="1"/>
</dbReference>
<dbReference type="Gene3D" id="2.80.10.50">
    <property type="match status" value="1"/>
</dbReference>
<evidence type="ECO:0000256" key="3">
    <source>
        <dbReference type="ARBA" id="ARBA00022801"/>
    </source>
</evidence>
<keyword evidence="8" id="KW-0430">Lectin</keyword>
<dbReference type="OrthoDB" id="9807519at2"/>
<dbReference type="Gene3D" id="2.60.120.260">
    <property type="entry name" value="Galactose-binding domain-like"/>
    <property type="match status" value="1"/>
</dbReference>
<reference evidence="9" key="1">
    <citation type="submission" date="2016-10" db="EMBL/GenBank/DDBJ databases">
        <authorList>
            <person name="Varghese N."/>
            <person name="Submissions S."/>
        </authorList>
    </citation>
    <scope>NUCLEOTIDE SEQUENCE [LARGE SCALE GENOMIC DNA]</scope>
    <source>
        <strain evidence="9">CGMCC 4.578</strain>
    </source>
</reference>
<dbReference type="InterPro" id="IPR013785">
    <property type="entry name" value="Aldolase_TIM"/>
</dbReference>
<dbReference type="PROSITE" id="PS50231">
    <property type="entry name" value="RICIN_B_LECTIN"/>
    <property type="match status" value="1"/>
</dbReference>
<dbReference type="SUPFAM" id="SSF51011">
    <property type="entry name" value="Glycosyl hydrolase domain"/>
    <property type="match status" value="1"/>
</dbReference>
<dbReference type="PRINTS" id="PR00740">
    <property type="entry name" value="GLHYDRLASE27"/>
</dbReference>
<evidence type="ECO:0000313" key="9">
    <source>
        <dbReference type="Proteomes" id="UP000199028"/>
    </source>
</evidence>
<evidence type="ECO:0000259" key="7">
    <source>
        <dbReference type="SMART" id="SM00458"/>
    </source>
</evidence>
<dbReference type="PANTHER" id="PTHR11452:SF75">
    <property type="entry name" value="ALPHA-GALACTOSIDASE MEL1"/>
    <property type="match status" value="1"/>
</dbReference>